<protein>
    <submittedName>
        <fullName evidence="2">Uncharacterized protein</fullName>
    </submittedName>
</protein>
<accession>A0A3S4KPN9</accession>
<dbReference type="EMBL" id="LR134204">
    <property type="protein sequence ID" value="VEB94059.1"/>
    <property type="molecule type" value="Genomic_DNA"/>
</dbReference>
<feature type="region of interest" description="Disordered" evidence="1">
    <location>
        <begin position="13"/>
        <end position="42"/>
    </location>
</feature>
<organism evidence="2 3">
    <name type="scientific">Citrobacter koseri</name>
    <name type="common">Citrobacter diversus</name>
    <dbReference type="NCBI Taxonomy" id="545"/>
    <lineage>
        <taxon>Bacteria</taxon>
        <taxon>Pseudomonadati</taxon>
        <taxon>Pseudomonadota</taxon>
        <taxon>Gammaproteobacteria</taxon>
        <taxon>Enterobacterales</taxon>
        <taxon>Enterobacteriaceae</taxon>
        <taxon>Citrobacter</taxon>
    </lineage>
</organism>
<dbReference type="AlphaFoldDB" id="A0A3S4KPN9"/>
<evidence type="ECO:0000313" key="2">
    <source>
        <dbReference type="EMBL" id="VEB94059.1"/>
    </source>
</evidence>
<name>A0A3S4KPN9_CITKO</name>
<evidence type="ECO:0000256" key="1">
    <source>
        <dbReference type="SAM" id="MobiDB-lite"/>
    </source>
</evidence>
<sequence>MGAAIVGRWEGEHFGAGCRGKAPVKTPEQERPATEHSEVAMS</sequence>
<evidence type="ECO:0000313" key="3">
    <source>
        <dbReference type="Proteomes" id="UP000270272"/>
    </source>
</evidence>
<proteinExistence type="predicted"/>
<gene>
    <name evidence="2" type="ORF">NCTC11075_04969</name>
</gene>
<feature type="compositionally biased region" description="Basic and acidic residues" evidence="1">
    <location>
        <begin position="27"/>
        <end position="42"/>
    </location>
</feature>
<dbReference type="Proteomes" id="UP000270272">
    <property type="component" value="Chromosome"/>
</dbReference>
<reference evidence="2 3" key="1">
    <citation type="submission" date="2018-12" db="EMBL/GenBank/DDBJ databases">
        <authorList>
            <consortium name="Pathogen Informatics"/>
        </authorList>
    </citation>
    <scope>NUCLEOTIDE SEQUENCE [LARGE SCALE GENOMIC DNA]</scope>
    <source>
        <strain evidence="2 3">NCTC11075</strain>
    </source>
</reference>